<dbReference type="SUPFAM" id="SSF81296">
    <property type="entry name" value="E set domains"/>
    <property type="match status" value="3"/>
</dbReference>
<gene>
    <name evidence="3" type="ORF">IPP58_10650</name>
</gene>
<dbReference type="InterPro" id="IPR013783">
    <property type="entry name" value="Ig-like_fold"/>
</dbReference>
<reference evidence="3" key="1">
    <citation type="submission" date="2020-10" db="EMBL/GenBank/DDBJ databases">
        <title>Connecting structure to function with the recovery of over 1000 high-quality activated sludge metagenome-assembled genomes encoding full-length rRNA genes using long-read sequencing.</title>
        <authorList>
            <person name="Singleton C.M."/>
            <person name="Petriglieri F."/>
            <person name="Kristensen J.M."/>
            <person name="Kirkegaard R.H."/>
            <person name="Michaelsen T.Y."/>
            <person name="Andersen M.H."/>
            <person name="Karst S.M."/>
            <person name="Dueholm M.S."/>
            <person name="Nielsen P.H."/>
            <person name="Albertsen M."/>
        </authorList>
    </citation>
    <scope>NUCLEOTIDE SEQUENCE</scope>
    <source>
        <strain evidence="3">Skiv_18-Q3-R9-52_MAXAC.067</strain>
    </source>
</reference>
<feature type="domain" description="CARDB" evidence="2">
    <location>
        <begin position="314"/>
        <end position="403"/>
    </location>
</feature>
<dbReference type="AlphaFoldDB" id="A0A9D7XH35"/>
<evidence type="ECO:0000259" key="2">
    <source>
        <dbReference type="Pfam" id="PF07705"/>
    </source>
</evidence>
<dbReference type="Pfam" id="PF13582">
    <property type="entry name" value="Reprolysin_3"/>
    <property type="match status" value="1"/>
</dbReference>
<name>A0A9D7XH35_9BACT</name>
<feature type="domain" description="IPT/TIG" evidence="1">
    <location>
        <begin position="197"/>
        <end position="267"/>
    </location>
</feature>
<dbReference type="SUPFAM" id="SSF55486">
    <property type="entry name" value="Metalloproteases ('zincins'), catalytic domain"/>
    <property type="match status" value="1"/>
</dbReference>
<comment type="caution">
    <text evidence="3">The sequence shown here is derived from an EMBL/GenBank/DDBJ whole genome shotgun (WGS) entry which is preliminary data.</text>
</comment>
<dbReference type="GO" id="GO:0008237">
    <property type="term" value="F:metallopeptidase activity"/>
    <property type="evidence" value="ECO:0007669"/>
    <property type="project" value="InterPro"/>
</dbReference>
<dbReference type="InterPro" id="IPR024079">
    <property type="entry name" value="MetalloPept_cat_dom_sf"/>
</dbReference>
<feature type="domain" description="IPT/TIG" evidence="1">
    <location>
        <begin position="35"/>
        <end position="110"/>
    </location>
</feature>
<accession>A0A9D7XH35</accession>
<dbReference type="InterPro" id="IPR014756">
    <property type="entry name" value="Ig_E-set"/>
</dbReference>
<proteinExistence type="predicted"/>
<organism evidence="3 4">
    <name type="scientific">Candidatus Geothrix skivensis</name>
    <dbReference type="NCBI Taxonomy" id="2954439"/>
    <lineage>
        <taxon>Bacteria</taxon>
        <taxon>Pseudomonadati</taxon>
        <taxon>Acidobacteriota</taxon>
        <taxon>Holophagae</taxon>
        <taxon>Holophagales</taxon>
        <taxon>Holophagaceae</taxon>
        <taxon>Geothrix</taxon>
    </lineage>
</organism>
<dbReference type="InterPro" id="IPR011635">
    <property type="entry name" value="CARDB"/>
</dbReference>
<feature type="domain" description="IPT/TIG" evidence="1">
    <location>
        <begin position="117"/>
        <end position="192"/>
    </location>
</feature>
<dbReference type="PROSITE" id="PS51257">
    <property type="entry name" value="PROKAR_LIPOPROTEIN"/>
    <property type="match status" value="1"/>
</dbReference>
<evidence type="ECO:0000313" key="3">
    <source>
        <dbReference type="EMBL" id="MBK9796936.1"/>
    </source>
</evidence>
<dbReference type="Gene3D" id="3.40.390.10">
    <property type="entry name" value="Collagenase (Catalytic Domain)"/>
    <property type="match status" value="1"/>
</dbReference>
<dbReference type="Proteomes" id="UP000886657">
    <property type="component" value="Unassembled WGS sequence"/>
</dbReference>
<dbReference type="InterPro" id="IPR002909">
    <property type="entry name" value="IPT_dom"/>
</dbReference>
<dbReference type="CDD" id="cd00102">
    <property type="entry name" value="IPT"/>
    <property type="match status" value="1"/>
</dbReference>
<sequence length="830" mass="84919">MNLHLSRCLIFVITGILAGCGGGGGSSTPPPVPVPTISGLAPTHGTAGTLVALTGTNLSGATAVSFNGRPAFAFTPVSATRVEAVVPGNATTGTVQVTTPGGSATSPTFTVDAPLAPTIQSFTPTSLTEGSVVTLTGMHFVGATLVQFNHLNAPFTLTSDTQLQATAPAGLTPGLITVTSPGGTGTSAAYTVAYAAPTITSVSPTQGQPGVTVVITGTNLGYPGTTVTLNGLAIPLDAQAAGQLTFTVPVGATSGNLVVTTPGGTVSRAFTISTPGTTLDFHIEKLQLTQSTQTLDNAVPIVAGKAGLIRVFVLANQANTAAPAVQVTLRNNGAPVAGYPKLIPATGASVPTTLAESPLGASWNLAVPGTDLTTPTGGGYSLQARVDPGSLVAEADKTNNTTTVNLAGTTVPTFKSTIVPVVLDSGTGGISEANKAQWIARLAKMFPVGPTDVQVGSPFTGSVSTLASNDADGHWGTLLVDLRTKHQADGATDRYYYGALKVSYGSGIAGLGYIPGSSSSSFSVRTAIGWDKTSGYNDGGLFPEVFAHEVGHNMGRPHSPCSQPGQPLPSGLDPNFPYTGGTIGIWGYDSVLNALHSPAVDKDIMGYCTPNWVSDYVYRKILDFRGGTGGFLKIGAEDAPRAPSLSELQDCLLVRGIIRGDGRVELLPSFRTRALPSELPAAGEFSLTCLDEQGAVVFTTPMELAELGCSPTGEEHHFLMALPLASAPLDAIAGLQVLRGAEVLASRRSLPAAARILGTAPEVRRLDPERVQLTWDATLHPALLVRDAGTGEVIAILGGGSQALETKARRFDLVLSDGVRGSTHRVEIAP</sequence>
<evidence type="ECO:0008006" key="5">
    <source>
        <dbReference type="Google" id="ProtNLM"/>
    </source>
</evidence>
<dbReference type="Pfam" id="PF07705">
    <property type="entry name" value="CARDB"/>
    <property type="match status" value="1"/>
</dbReference>
<protein>
    <recommendedName>
        <fullName evidence="5">IPT/TIG domain-containing protein</fullName>
    </recommendedName>
</protein>
<evidence type="ECO:0000259" key="1">
    <source>
        <dbReference type="Pfam" id="PF01833"/>
    </source>
</evidence>
<dbReference type="EMBL" id="JADKIO010000008">
    <property type="protein sequence ID" value="MBK9796936.1"/>
    <property type="molecule type" value="Genomic_DNA"/>
</dbReference>
<dbReference type="Pfam" id="PF01833">
    <property type="entry name" value="TIG"/>
    <property type="match status" value="3"/>
</dbReference>
<dbReference type="Gene3D" id="2.60.40.10">
    <property type="entry name" value="Immunoglobulins"/>
    <property type="match status" value="4"/>
</dbReference>
<evidence type="ECO:0000313" key="4">
    <source>
        <dbReference type="Proteomes" id="UP000886657"/>
    </source>
</evidence>